<organism evidence="2 3">
    <name type="scientific">Pleurodeles waltl</name>
    <name type="common">Iberian ribbed newt</name>
    <dbReference type="NCBI Taxonomy" id="8319"/>
    <lineage>
        <taxon>Eukaryota</taxon>
        <taxon>Metazoa</taxon>
        <taxon>Chordata</taxon>
        <taxon>Craniata</taxon>
        <taxon>Vertebrata</taxon>
        <taxon>Euteleostomi</taxon>
        <taxon>Amphibia</taxon>
        <taxon>Batrachia</taxon>
        <taxon>Caudata</taxon>
        <taxon>Salamandroidea</taxon>
        <taxon>Salamandridae</taxon>
        <taxon>Pleurodelinae</taxon>
        <taxon>Pleurodeles</taxon>
    </lineage>
</organism>
<evidence type="ECO:0000313" key="3">
    <source>
        <dbReference type="Proteomes" id="UP001066276"/>
    </source>
</evidence>
<proteinExistence type="predicted"/>
<sequence>MAVAESRSSRPGSPQDYNPVQLGAKTLPRNRSRDWGSGFQTPGEVLTLQKETEENWAHGVRTTTGCDAARIVAMGRLFVTEKEYLADAEIPGVMNLVR</sequence>
<dbReference type="AlphaFoldDB" id="A0AAV7SCG9"/>
<gene>
    <name evidence="2" type="ORF">NDU88_002279</name>
</gene>
<evidence type="ECO:0000256" key="1">
    <source>
        <dbReference type="SAM" id="MobiDB-lite"/>
    </source>
</evidence>
<evidence type="ECO:0000313" key="2">
    <source>
        <dbReference type="EMBL" id="KAJ1161798.1"/>
    </source>
</evidence>
<feature type="region of interest" description="Disordered" evidence="1">
    <location>
        <begin position="1"/>
        <end position="41"/>
    </location>
</feature>
<keyword evidence="3" id="KW-1185">Reference proteome</keyword>
<protein>
    <submittedName>
        <fullName evidence="2">Uncharacterized protein</fullName>
    </submittedName>
</protein>
<reference evidence="2" key="1">
    <citation type="journal article" date="2022" name="bioRxiv">
        <title>Sequencing and chromosome-scale assembly of the giantPleurodeles waltlgenome.</title>
        <authorList>
            <person name="Brown T."/>
            <person name="Elewa A."/>
            <person name="Iarovenko S."/>
            <person name="Subramanian E."/>
            <person name="Araus A.J."/>
            <person name="Petzold A."/>
            <person name="Susuki M."/>
            <person name="Suzuki K.-i.T."/>
            <person name="Hayashi T."/>
            <person name="Toyoda A."/>
            <person name="Oliveira C."/>
            <person name="Osipova E."/>
            <person name="Leigh N.D."/>
            <person name="Simon A."/>
            <person name="Yun M.H."/>
        </authorList>
    </citation>
    <scope>NUCLEOTIDE SEQUENCE</scope>
    <source>
        <strain evidence="2">20211129_DDA</strain>
        <tissue evidence="2">Liver</tissue>
    </source>
</reference>
<dbReference type="EMBL" id="JANPWB010000008">
    <property type="protein sequence ID" value="KAJ1161798.1"/>
    <property type="molecule type" value="Genomic_DNA"/>
</dbReference>
<name>A0AAV7SCG9_PLEWA</name>
<dbReference type="Proteomes" id="UP001066276">
    <property type="component" value="Chromosome 4_2"/>
</dbReference>
<feature type="compositionally biased region" description="Polar residues" evidence="1">
    <location>
        <begin position="9"/>
        <end position="18"/>
    </location>
</feature>
<comment type="caution">
    <text evidence="2">The sequence shown here is derived from an EMBL/GenBank/DDBJ whole genome shotgun (WGS) entry which is preliminary data.</text>
</comment>
<accession>A0AAV7SCG9</accession>